<dbReference type="GO" id="GO:0006506">
    <property type="term" value="P:GPI anchor biosynthetic process"/>
    <property type="evidence" value="ECO:0007669"/>
    <property type="project" value="TreeGrafter"/>
</dbReference>
<comment type="subcellular location">
    <subcellularLocation>
        <location evidence="1">Membrane</location>
        <topology evidence="1">Multi-pass membrane protein</topology>
    </subcellularLocation>
</comment>
<dbReference type="GO" id="GO:0008374">
    <property type="term" value="F:O-acyltransferase activity"/>
    <property type="evidence" value="ECO:0007669"/>
    <property type="project" value="TreeGrafter"/>
</dbReference>
<name>A0A081CGE9_PSEA2</name>
<reference evidence="8" key="1">
    <citation type="submission" date="2014-07" db="EMBL/GenBank/DDBJ databases">
        <title>Draft genome sequence of the yeast Pseudozyma antarctica JCM 10317 known as a producer of lipase B which used in a wide range of industrial applications.</title>
        <authorList>
            <person name="Morita T."/>
            <person name="Saika A."/>
            <person name="Koike H."/>
        </authorList>
    </citation>
    <scope>NUCLEOTIDE SEQUENCE</scope>
    <source>
        <strain evidence="8">JCM 10317</strain>
    </source>
</reference>
<dbReference type="EMBL" id="DF830077">
    <property type="protein sequence ID" value="GAK65745.1"/>
    <property type="molecule type" value="Genomic_DNA"/>
</dbReference>
<dbReference type="GO" id="GO:0005783">
    <property type="term" value="C:endoplasmic reticulum"/>
    <property type="evidence" value="ECO:0007669"/>
    <property type="project" value="TreeGrafter"/>
</dbReference>
<dbReference type="PANTHER" id="PTHR13285:SF18">
    <property type="entry name" value="PROTEIN-CYSTEINE N-PALMITOYLTRANSFERASE RASP"/>
    <property type="match status" value="1"/>
</dbReference>
<feature type="transmembrane region" description="Helical" evidence="7">
    <location>
        <begin position="616"/>
        <end position="643"/>
    </location>
</feature>
<dbReference type="GeneID" id="26304769"/>
<feature type="transmembrane region" description="Helical" evidence="7">
    <location>
        <begin position="554"/>
        <end position="580"/>
    </location>
</feature>
<feature type="transmembrane region" description="Helical" evidence="7">
    <location>
        <begin position="413"/>
        <end position="431"/>
    </location>
</feature>
<accession>A0A081CGE9</accession>
<gene>
    <name evidence="8" type="ORF">PAN0_010c3965</name>
</gene>
<dbReference type="PANTHER" id="PTHR13285">
    <property type="entry name" value="ACYLTRANSFERASE"/>
    <property type="match status" value="1"/>
</dbReference>
<dbReference type="GO" id="GO:0016020">
    <property type="term" value="C:membrane"/>
    <property type="evidence" value="ECO:0007669"/>
    <property type="project" value="UniProtKB-SubCell"/>
</dbReference>
<dbReference type="InterPro" id="IPR004299">
    <property type="entry name" value="MBOAT_fam"/>
</dbReference>
<dbReference type="InterPro" id="IPR051085">
    <property type="entry name" value="MB_O-acyltransferase"/>
</dbReference>
<dbReference type="RefSeq" id="XP_014655907.1">
    <property type="nucleotide sequence ID" value="XM_014800421.1"/>
</dbReference>
<dbReference type="HOGENOM" id="CLU_021430_1_1_1"/>
<feature type="transmembrane region" description="Helical" evidence="7">
    <location>
        <begin position="492"/>
        <end position="511"/>
    </location>
</feature>
<evidence type="ECO:0000256" key="2">
    <source>
        <dbReference type="ARBA" id="ARBA00010323"/>
    </source>
</evidence>
<evidence type="ECO:0000256" key="6">
    <source>
        <dbReference type="SAM" id="MobiDB-lite"/>
    </source>
</evidence>
<evidence type="ECO:0000256" key="5">
    <source>
        <dbReference type="ARBA" id="ARBA00023136"/>
    </source>
</evidence>
<dbReference type="AlphaFoldDB" id="A0A081CGE9"/>
<evidence type="ECO:0000313" key="8">
    <source>
        <dbReference type="EMBL" id="GAK65745.1"/>
    </source>
</evidence>
<keyword evidence="5 7" id="KW-0472">Membrane</keyword>
<feature type="transmembrane region" description="Helical" evidence="7">
    <location>
        <begin position="163"/>
        <end position="180"/>
    </location>
</feature>
<organism evidence="8">
    <name type="scientific">Pseudozyma antarctica</name>
    <name type="common">Yeast</name>
    <name type="synonym">Candida antarctica</name>
    <dbReference type="NCBI Taxonomy" id="84753"/>
    <lineage>
        <taxon>Eukaryota</taxon>
        <taxon>Fungi</taxon>
        <taxon>Dikarya</taxon>
        <taxon>Basidiomycota</taxon>
        <taxon>Ustilaginomycotina</taxon>
        <taxon>Ustilaginomycetes</taxon>
        <taxon>Ustilaginales</taxon>
        <taxon>Ustilaginaceae</taxon>
        <taxon>Moesziomyces</taxon>
    </lineage>
</organism>
<proteinExistence type="inferred from homology"/>
<evidence type="ECO:0000256" key="7">
    <source>
        <dbReference type="SAM" id="Phobius"/>
    </source>
</evidence>
<comment type="similarity">
    <text evidence="2">Belongs to the membrane-bound acyltransferase family.</text>
</comment>
<protein>
    <submittedName>
        <fullName evidence="8">MBOAT-domain-containing protein</fullName>
    </submittedName>
</protein>
<keyword evidence="9" id="KW-1185">Reference proteome</keyword>
<keyword evidence="4 7" id="KW-1133">Transmembrane helix</keyword>
<evidence type="ECO:0000256" key="4">
    <source>
        <dbReference type="ARBA" id="ARBA00022989"/>
    </source>
</evidence>
<feature type="transmembrane region" description="Helical" evidence="7">
    <location>
        <begin position="220"/>
        <end position="243"/>
    </location>
</feature>
<dbReference type="Pfam" id="PF03062">
    <property type="entry name" value="MBOAT"/>
    <property type="match status" value="1"/>
</dbReference>
<feature type="region of interest" description="Disordered" evidence="6">
    <location>
        <begin position="69"/>
        <end position="107"/>
    </location>
</feature>
<feature type="transmembrane region" description="Helical" evidence="7">
    <location>
        <begin position="586"/>
        <end position="604"/>
    </location>
</feature>
<feature type="transmembrane region" description="Helical" evidence="7">
    <location>
        <begin position="264"/>
        <end position="283"/>
    </location>
</feature>
<sequence>MRGSNSNCSRAEHPGCHHLLARAASDLAHPNAFASGSWLAAASAIVELDTSNRHATGQGMLPTHFASAAVSAQHAEQPTMATYPPTPKAGSAARPVDATAPSAPSNPVVRRVLGSRGIASLTIDTGALSAQAAKHNGAAPTQSTATAPRSAKRGRWHTLEFKLYYAVFVVVVPLMVWVPMRLSRPSNPNYYTYSGHLKPGWIAGRLRDDSDFQYRSFRDYVPALVCIMGVYLALSKLFTWLPSPAPRYSRVDAAASTSSPNRKAFLTVFTAIFVFALHGFNSIKLLLVVVANYALSKAVGGTRVAPVVVFGFNVATLFAVHWNDGFEYARISPALAWLEVFKGLLPRWQINFNITMLRLVSFGLDYHWAQCESEAGAAAGRAMGEVEREDREATYVERTRLTQAMHEYSLGTYLLYVLYPPLFIAGPIMTFNDFAHQLRRPCAIERTTVVRYAARFVVSLLTMEWILHYVYVNAIKDAKAWVGASPMELSMIGFWNLIIVWLKLLIPWRFFRLWAMADGVEAPENMVRCMANNYSTLGFWRSWHRSYNLWIVRYIYVPLGGSRNQIAATLLVFTFVALWHDLSLKLLAWGWLITFFIVPEVVARKAVPYSRYGGAWWFRHLAAVGGVGNVLMMMTGNLVGFAIGTDGMRYMIEQLLGSAEGMQFMLAACATLFVGVQVMFEYREEELRRGIDRKC</sequence>
<evidence type="ECO:0000256" key="1">
    <source>
        <dbReference type="ARBA" id="ARBA00004141"/>
    </source>
</evidence>
<keyword evidence="3 7" id="KW-0812">Transmembrane</keyword>
<evidence type="ECO:0000313" key="9">
    <source>
        <dbReference type="Proteomes" id="UP000053758"/>
    </source>
</evidence>
<evidence type="ECO:0000256" key="3">
    <source>
        <dbReference type="ARBA" id="ARBA00022692"/>
    </source>
</evidence>
<dbReference type="Proteomes" id="UP000053758">
    <property type="component" value="Unassembled WGS sequence"/>
</dbReference>
<feature type="transmembrane region" description="Helical" evidence="7">
    <location>
        <begin position="663"/>
        <end position="680"/>
    </location>
</feature>